<gene>
    <name evidence="1" type="ORF">LDJELIEA_00021</name>
</gene>
<reference evidence="1" key="1">
    <citation type="submission" date="2020-06" db="EMBL/GenBank/DDBJ databases">
        <title>Unique genomic features of the anaerobic methanotrophic archaea.</title>
        <authorList>
            <person name="Chadwick G.L."/>
            <person name="Skennerton C.T."/>
            <person name="Laso-Perez R."/>
            <person name="Leu A.O."/>
            <person name="Speth D.R."/>
            <person name="Yu H."/>
            <person name="Morgan-Lang C."/>
            <person name="Hatzenpichler R."/>
            <person name="Goudeau D."/>
            <person name="Malmstrom R."/>
            <person name="Brazelton W.J."/>
            <person name="Woyke T."/>
            <person name="Hallam S.J."/>
            <person name="Tyson G.W."/>
            <person name="Wegener G."/>
            <person name="Boetius A."/>
            <person name="Orphan V."/>
        </authorList>
    </citation>
    <scope>NUCLEOTIDE SEQUENCE</scope>
</reference>
<sequence length="71" mass="8209">MRLSVSEIDLSSRIFDELIFIKAELNKIKEHIVDVDSIISEEERQLVRESLIHEKGGKLISLTDFKKQQGL</sequence>
<name>A0A7G9YI89_9EURY</name>
<accession>A0A7G9YI89</accession>
<protein>
    <submittedName>
        <fullName evidence="1">Uncharacterized protein</fullName>
    </submittedName>
</protein>
<organism evidence="1">
    <name type="scientific">Candidatus Methanogaster sp. ANME-2c ERB4</name>
    <dbReference type="NCBI Taxonomy" id="2759911"/>
    <lineage>
        <taxon>Archaea</taxon>
        <taxon>Methanobacteriati</taxon>
        <taxon>Methanobacteriota</taxon>
        <taxon>Stenosarchaea group</taxon>
        <taxon>Methanomicrobia</taxon>
        <taxon>Methanosarcinales</taxon>
        <taxon>ANME-2 cluster</taxon>
        <taxon>Candidatus Methanogasteraceae</taxon>
        <taxon>Candidatus Methanogaster</taxon>
    </lineage>
</organism>
<evidence type="ECO:0000313" key="1">
    <source>
        <dbReference type="EMBL" id="QNO47723.1"/>
    </source>
</evidence>
<dbReference type="AlphaFoldDB" id="A0A7G9YI89"/>
<dbReference type="EMBL" id="MT631272">
    <property type="protein sequence ID" value="QNO47723.1"/>
    <property type="molecule type" value="Genomic_DNA"/>
</dbReference>
<proteinExistence type="predicted"/>